<evidence type="ECO:0000259" key="4">
    <source>
        <dbReference type="PROSITE" id="PS50110"/>
    </source>
</evidence>
<evidence type="ECO:0000313" key="6">
    <source>
        <dbReference type="EMBL" id="MBU9727984.1"/>
    </source>
</evidence>
<dbReference type="InterPro" id="IPR046947">
    <property type="entry name" value="LytR-like"/>
</dbReference>
<dbReference type="Gene3D" id="2.40.50.1020">
    <property type="entry name" value="LytTr DNA-binding domain"/>
    <property type="match status" value="1"/>
</dbReference>
<keyword evidence="7" id="KW-1185">Reference proteome</keyword>
<dbReference type="InterPro" id="IPR007492">
    <property type="entry name" value="LytTR_DNA-bd_dom"/>
</dbReference>
<evidence type="ECO:0000259" key="5">
    <source>
        <dbReference type="PROSITE" id="PS50930"/>
    </source>
</evidence>
<dbReference type="RefSeq" id="WP_238727240.1">
    <property type="nucleotide sequence ID" value="NZ_JAHQCX010000015.1"/>
</dbReference>
<name>A0ABS6KBT3_9FIRM</name>
<dbReference type="Gene3D" id="3.40.50.2300">
    <property type="match status" value="1"/>
</dbReference>
<evidence type="ECO:0000256" key="3">
    <source>
        <dbReference type="PROSITE-ProRule" id="PRU00169"/>
    </source>
</evidence>
<dbReference type="Proteomes" id="UP001314681">
    <property type="component" value="Unassembled WGS sequence"/>
</dbReference>
<accession>A0ABS6KBT3</accession>
<feature type="domain" description="Response regulatory" evidence="4">
    <location>
        <begin position="3"/>
        <end position="120"/>
    </location>
</feature>
<dbReference type="InterPro" id="IPR001789">
    <property type="entry name" value="Sig_transdc_resp-reg_receiver"/>
</dbReference>
<proteinExistence type="predicted"/>
<dbReference type="PROSITE" id="PS50930">
    <property type="entry name" value="HTH_LYTTR"/>
    <property type="match status" value="1"/>
</dbReference>
<evidence type="ECO:0000256" key="2">
    <source>
        <dbReference type="ARBA" id="ARBA00024867"/>
    </source>
</evidence>
<dbReference type="EMBL" id="JAHQCX010000015">
    <property type="protein sequence ID" value="MBU9727984.1"/>
    <property type="molecule type" value="Genomic_DNA"/>
</dbReference>
<evidence type="ECO:0000256" key="1">
    <source>
        <dbReference type="ARBA" id="ARBA00018672"/>
    </source>
</evidence>
<feature type="domain" description="HTH LytTR-type" evidence="5">
    <location>
        <begin position="131"/>
        <end position="229"/>
    </location>
</feature>
<dbReference type="PROSITE" id="PS50110">
    <property type="entry name" value="RESPONSE_REGULATORY"/>
    <property type="match status" value="1"/>
</dbReference>
<organism evidence="6 7">
    <name type="scientific">Diplocloster modestus</name>
    <dbReference type="NCBI Taxonomy" id="2850322"/>
    <lineage>
        <taxon>Bacteria</taxon>
        <taxon>Bacillati</taxon>
        <taxon>Bacillota</taxon>
        <taxon>Clostridia</taxon>
        <taxon>Lachnospirales</taxon>
        <taxon>Lachnospiraceae</taxon>
        <taxon>Diplocloster</taxon>
    </lineage>
</organism>
<dbReference type="PANTHER" id="PTHR37299:SF1">
    <property type="entry name" value="STAGE 0 SPORULATION PROTEIN A HOMOLOG"/>
    <property type="match status" value="1"/>
</dbReference>
<dbReference type="Pfam" id="PF04397">
    <property type="entry name" value="LytTR"/>
    <property type="match status" value="1"/>
</dbReference>
<protein>
    <recommendedName>
        <fullName evidence="1">Stage 0 sporulation protein A homolog</fullName>
    </recommendedName>
</protein>
<sequence length="234" mass="26938">MIRLAVCDGNKCIQKEIAKVVSASYRQEMKNDIYESLDSLTAEISAGRTYPDLILSDISKDTSASINESKAIRQKCPEIKFIWMSSDPDVPEEIFDTDPIYCLPKPIPLDDLKAALNTALVRCHQEEKDTLILKSRNGIQKIPLADISYLESDKHVIYLHGQNRQWKCYIKLDDIMERFPSYFVRCHQSYALNMAKLRKLTALSAEFTDGRSVPVSRARYKTVKECLLHYYSFR</sequence>
<comment type="function">
    <text evidence="2">May play the central regulatory role in sporulation. It may be an element of the effector pathway responsible for the activation of sporulation genes in response to nutritional stress. Spo0A may act in concert with spo0H (a sigma factor) to control the expression of some genes that are critical to the sporulation process.</text>
</comment>
<evidence type="ECO:0000313" key="7">
    <source>
        <dbReference type="Proteomes" id="UP001314681"/>
    </source>
</evidence>
<dbReference type="PANTHER" id="PTHR37299">
    <property type="entry name" value="TRANSCRIPTIONAL REGULATOR-RELATED"/>
    <property type="match status" value="1"/>
</dbReference>
<dbReference type="SMART" id="SM00850">
    <property type="entry name" value="LytTR"/>
    <property type="match status" value="1"/>
</dbReference>
<comment type="caution">
    <text evidence="6">The sequence shown here is derived from an EMBL/GenBank/DDBJ whole genome shotgun (WGS) entry which is preliminary data.</text>
</comment>
<gene>
    <name evidence="6" type="ORF">KTH90_18395</name>
</gene>
<keyword evidence="3" id="KW-0597">Phosphoprotein</keyword>
<feature type="modified residue" description="4-aspartylphosphate" evidence="3">
    <location>
        <position position="57"/>
    </location>
</feature>
<dbReference type="SUPFAM" id="SSF52172">
    <property type="entry name" value="CheY-like"/>
    <property type="match status" value="1"/>
</dbReference>
<reference evidence="6 7" key="1">
    <citation type="submission" date="2021-06" db="EMBL/GenBank/DDBJ databases">
        <title>Description of novel taxa of the family Lachnospiraceae.</title>
        <authorList>
            <person name="Chaplin A.V."/>
            <person name="Sokolova S.R."/>
            <person name="Pikina A.P."/>
            <person name="Korzhanova M."/>
            <person name="Belova V."/>
            <person name="Korostin D."/>
            <person name="Efimov B.A."/>
        </authorList>
    </citation>
    <scope>NUCLEOTIDE SEQUENCE [LARGE SCALE GENOMIC DNA]</scope>
    <source>
        <strain evidence="6 7">ASD4241</strain>
    </source>
</reference>
<dbReference type="InterPro" id="IPR011006">
    <property type="entry name" value="CheY-like_superfamily"/>
</dbReference>